<dbReference type="OrthoDB" id="64915at2759"/>
<dbReference type="Proteomes" id="UP000694845">
    <property type="component" value="Unplaced"/>
</dbReference>
<dbReference type="PANTHER" id="PTHR42840">
    <property type="entry name" value="NAD(P)-BINDING ROSSMANN-FOLD SUPERFAMILY PROTEIN-RELATED"/>
    <property type="match status" value="1"/>
</dbReference>
<feature type="domain" description="Gfo/Idh/MocA-like oxidoreductase N-terminal" evidence="3">
    <location>
        <begin position="13"/>
        <end position="138"/>
    </location>
</feature>
<dbReference type="OMA" id="FLERYMQ"/>
<sequence>MASQTDVKKNKLSFAIFGLGRAGTIHIGNLALNPRAVIRYVVEESRERAEQVLSQGHLQVAIDECCEVITAAESERVYQDKSVDAVIVCTFTHTHEDIVKKALLAGKSVFCEKPIARELSATKSCYDLAEERGKMLYCAFNRRYDPSIRHLQQRIRNGEVGQVQCIKTCSRDSPFPSLAYFKMSGGIFHDCGVHDIDVVCWILGQYPDVVYTQAHLFHQELAEMDDVDQVAITMKFPSGTIATIDLNRESSYGYDQRIEVFGSAGMLQTRNVSHQFNLVGHLGKQGSSTEPIAHSFPQRYAEAYANELDYFIDYELGLDTHVEVSRTETVMATIIAEACEQSYRKGVPIHIKDVM</sequence>
<evidence type="ECO:0000313" key="5">
    <source>
        <dbReference type="Proteomes" id="UP000694845"/>
    </source>
</evidence>
<dbReference type="PANTHER" id="PTHR42840:SF3">
    <property type="entry name" value="BINDING ROSSMANN FOLD OXIDOREDUCTASE, PUTATIVE (AFU_ORTHOLOGUE AFUA_2G10240)-RELATED"/>
    <property type="match status" value="1"/>
</dbReference>
<dbReference type="GO" id="GO:0000166">
    <property type="term" value="F:nucleotide binding"/>
    <property type="evidence" value="ECO:0007669"/>
    <property type="project" value="InterPro"/>
</dbReference>
<dbReference type="SUPFAM" id="SSF51735">
    <property type="entry name" value="NAD(P)-binding Rossmann-fold domains"/>
    <property type="match status" value="1"/>
</dbReference>
<proteinExistence type="inferred from homology"/>
<accession>A0A8B7YC36</accession>
<protein>
    <submittedName>
        <fullName evidence="6">Uncharacterized protein LOC110979000</fullName>
    </submittedName>
</protein>
<comment type="similarity">
    <text evidence="1">Belongs to the Gfo/Idh/MocA family.</text>
</comment>
<dbReference type="GO" id="GO:0006740">
    <property type="term" value="P:NADPH regeneration"/>
    <property type="evidence" value="ECO:0007669"/>
    <property type="project" value="TreeGrafter"/>
</dbReference>
<evidence type="ECO:0000313" key="6">
    <source>
        <dbReference type="RefSeq" id="XP_022090122.1"/>
    </source>
</evidence>
<dbReference type="SUPFAM" id="SSF55347">
    <property type="entry name" value="Glyceraldehyde-3-phosphate dehydrogenase-like, C-terminal domain"/>
    <property type="match status" value="1"/>
</dbReference>
<keyword evidence="5" id="KW-1185">Reference proteome</keyword>
<dbReference type="InterPro" id="IPR055170">
    <property type="entry name" value="GFO_IDH_MocA-like_dom"/>
</dbReference>
<dbReference type="GeneID" id="110979000"/>
<dbReference type="Pfam" id="PF22725">
    <property type="entry name" value="GFO_IDH_MocA_C3"/>
    <property type="match status" value="1"/>
</dbReference>
<name>A0A8B7YC36_ACAPL</name>
<dbReference type="GO" id="GO:0016491">
    <property type="term" value="F:oxidoreductase activity"/>
    <property type="evidence" value="ECO:0007669"/>
    <property type="project" value="UniProtKB-KW"/>
</dbReference>
<evidence type="ECO:0000259" key="3">
    <source>
        <dbReference type="Pfam" id="PF01408"/>
    </source>
</evidence>
<dbReference type="InterPro" id="IPR000683">
    <property type="entry name" value="Gfo/Idh/MocA-like_OxRdtase_N"/>
</dbReference>
<evidence type="ECO:0000259" key="4">
    <source>
        <dbReference type="Pfam" id="PF22725"/>
    </source>
</evidence>
<dbReference type="Pfam" id="PF01408">
    <property type="entry name" value="GFO_IDH_MocA"/>
    <property type="match status" value="1"/>
</dbReference>
<reference evidence="6" key="1">
    <citation type="submission" date="2025-08" db="UniProtKB">
        <authorList>
            <consortium name="RefSeq"/>
        </authorList>
    </citation>
    <scope>IDENTIFICATION</scope>
</reference>
<dbReference type="Gene3D" id="3.30.360.10">
    <property type="entry name" value="Dihydrodipicolinate Reductase, domain 2"/>
    <property type="match status" value="1"/>
</dbReference>
<gene>
    <name evidence="6" type="primary">LOC110979000</name>
</gene>
<dbReference type="AlphaFoldDB" id="A0A8B7YC36"/>
<feature type="domain" description="GFO/IDH/MocA-like oxidoreductase" evidence="4">
    <location>
        <begin position="148"/>
        <end position="267"/>
    </location>
</feature>
<evidence type="ECO:0000256" key="2">
    <source>
        <dbReference type="ARBA" id="ARBA00023002"/>
    </source>
</evidence>
<dbReference type="Gene3D" id="3.40.50.720">
    <property type="entry name" value="NAD(P)-binding Rossmann-like Domain"/>
    <property type="match status" value="1"/>
</dbReference>
<dbReference type="KEGG" id="aplc:110979000"/>
<organism evidence="5 6">
    <name type="scientific">Acanthaster planci</name>
    <name type="common">Crown-of-thorns starfish</name>
    <dbReference type="NCBI Taxonomy" id="133434"/>
    <lineage>
        <taxon>Eukaryota</taxon>
        <taxon>Metazoa</taxon>
        <taxon>Echinodermata</taxon>
        <taxon>Eleutherozoa</taxon>
        <taxon>Asterozoa</taxon>
        <taxon>Asteroidea</taxon>
        <taxon>Valvatacea</taxon>
        <taxon>Valvatida</taxon>
        <taxon>Acanthasteridae</taxon>
        <taxon>Acanthaster</taxon>
    </lineage>
</organism>
<dbReference type="GO" id="GO:0005737">
    <property type="term" value="C:cytoplasm"/>
    <property type="evidence" value="ECO:0007669"/>
    <property type="project" value="TreeGrafter"/>
</dbReference>
<dbReference type="InterPro" id="IPR036291">
    <property type="entry name" value="NAD(P)-bd_dom_sf"/>
</dbReference>
<keyword evidence="2" id="KW-0560">Oxidoreductase</keyword>
<evidence type="ECO:0000256" key="1">
    <source>
        <dbReference type="ARBA" id="ARBA00010928"/>
    </source>
</evidence>
<dbReference type="RefSeq" id="XP_022090122.1">
    <property type="nucleotide sequence ID" value="XM_022234430.1"/>
</dbReference>